<dbReference type="Pfam" id="PF02784">
    <property type="entry name" value="Orn_Arg_deC_N"/>
    <property type="match status" value="1"/>
</dbReference>
<dbReference type="InterPro" id="IPR002433">
    <property type="entry name" value="Orn_de-COase"/>
</dbReference>
<sequence length="449" mass="47750">MHACCRANKRLATFDSSLPSRLLDCLRTWVSMDGGSPMQTVLSAPGVKDKKLVSFTRNDDATNDKDAVTGLIRSIVGGATPSSPAQRTAFHVFHINTVVDLFSAWRRGLPDVRPYYAVKCNPEPALLGALAALGAGFDCASRAEMEAVLALGVPPGRIVYANPCKPEPHLEYAAGAGVSLATYDTEDEVAKVARCHPGCQLLLRLKAPDGGVSGGDLMNKYGAHAHEVAPLLRAAQRAGVGVAGVSFHVGSPVSRVDVYRGAIQAARAAFDQAVALGMPPMRVLDVGGGFTAGAAFDEAAAVIRDALDRSFRDLRPCVEVVAEPGRYFATTAFTLAARVIGRRARGAAREYWIDDGVYGSLNNVLMDHKAPRPRPLASCPRPGEETYASTVFGPTCDSQDKVVTGYQLPEMSVGDWLVFDDMGAYSTSAGSRFNGFDSSEIKIYVAYSS</sequence>
<dbReference type="FunFam" id="3.20.20.10:FF:000005">
    <property type="entry name" value="Ornithine decarboxylase"/>
    <property type="match status" value="1"/>
</dbReference>
<dbReference type="Gramene" id="Zm00001eb114090_T001">
    <property type="protein sequence ID" value="Zm00001eb114090_P001"/>
    <property type="gene ID" value="Zm00001eb114090"/>
</dbReference>
<evidence type="ECO:0000256" key="6">
    <source>
        <dbReference type="ARBA" id="ARBA00034138"/>
    </source>
</evidence>
<dbReference type="Proteomes" id="UP000007305">
    <property type="component" value="Chromosome 2"/>
</dbReference>
<evidence type="ECO:0000256" key="5">
    <source>
        <dbReference type="ARBA" id="ARBA00034115"/>
    </source>
</evidence>
<reference evidence="11" key="3">
    <citation type="submission" date="2021-05" db="UniProtKB">
        <authorList>
            <consortium name="EnsemblPlants"/>
        </authorList>
    </citation>
    <scope>IDENTIFICATION</scope>
    <source>
        <strain evidence="11">cv. B73</strain>
    </source>
</reference>
<dbReference type="Gene3D" id="3.20.20.10">
    <property type="entry name" value="Alanine racemase"/>
    <property type="match status" value="1"/>
</dbReference>
<keyword evidence="13" id="KW-1267">Proteomics identification</keyword>
<dbReference type="InterPro" id="IPR022644">
    <property type="entry name" value="De-COase2_N"/>
</dbReference>
<dbReference type="AlphaFoldDB" id="A0A804MV97"/>
<dbReference type="RefSeq" id="XP_008670801.1">
    <property type="nucleotide sequence ID" value="XM_008672579.3"/>
</dbReference>
<dbReference type="InterPro" id="IPR009006">
    <property type="entry name" value="Ala_racemase/Decarboxylase_C"/>
</dbReference>
<evidence type="ECO:0000256" key="4">
    <source>
        <dbReference type="ARBA" id="ARBA00023239"/>
    </source>
</evidence>
<dbReference type="PANTHER" id="PTHR11482">
    <property type="entry name" value="ARGININE/DIAMINOPIMELATE/ORNITHINE DECARBOXYLASE"/>
    <property type="match status" value="1"/>
</dbReference>
<comment type="cofactor">
    <cofactor evidence="1 9">
        <name>pyridoxal 5'-phosphate</name>
        <dbReference type="ChEBI" id="CHEBI:597326"/>
    </cofactor>
</comment>
<dbReference type="SUPFAM" id="SSF51419">
    <property type="entry name" value="PLP-binding barrel"/>
    <property type="match status" value="1"/>
</dbReference>
<feature type="modified residue" description="N6-(pyridoxal phosphate)lysine" evidence="9">
    <location>
        <position position="119"/>
    </location>
</feature>
<evidence type="ECO:0000256" key="1">
    <source>
        <dbReference type="ARBA" id="ARBA00001933"/>
    </source>
</evidence>
<feature type="domain" description="Orn/DAP/Arg decarboxylase 2 N-terminal" evidence="10">
    <location>
        <begin position="97"/>
        <end position="329"/>
    </location>
</feature>
<dbReference type="Gene3D" id="2.40.37.10">
    <property type="entry name" value="Lyase, Ornithine Decarboxylase, Chain A, domain 1"/>
    <property type="match status" value="1"/>
</dbReference>
<comment type="pathway">
    <text evidence="5">Amine and polyamine biosynthesis; putrescine biosynthesis via L-ornithine pathway; putrescine from L-ornithine: step 1/1.</text>
</comment>
<accession>A0A804MV97</accession>
<comment type="subunit">
    <text evidence="7">Homodimer. Only the dimer is catalytically active, as the active sites are constructed of residues from both monomers.</text>
</comment>
<name>A0A804MV97_MAIZE</name>
<dbReference type="OrthoDB" id="5034579at2759"/>
<reference evidence="12" key="1">
    <citation type="submission" date="2015-12" db="EMBL/GenBank/DDBJ databases">
        <title>Update maize B73 reference genome by single molecule sequencing technologies.</title>
        <authorList>
            <consortium name="Maize Genome Sequencing Project"/>
            <person name="Ware D."/>
        </authorList>
    </citation>
    <scope>NUCLEOTIDE SEQUENCE [LARGE SCALE GENOMIC DNA]</scope>
    <source>
        <strain evidence="12">cv. B73</strain>
    </source>
</reference>
<evidence type="ECO:0007829" key="13">
    <source>
        <dbReference type="PeptideAtlas" id="A0A804MV97"/>
    </source>
</evidence>
<gene>
    <name evidence="11" type="primary">LOC103648076</name>
</gene>
<keyword evidence="12" id="KW-1185">Reference proteome</keyword>
<evidence type="ECO:0000256" key="7">
    <source>
        <dbReference type="ARBA" id="ARBA00046672"/>
    </source>
</evidence>
<feature type="active site" description="Proton donor" evidence="9">
    <location>
        <position position="396"/>
    </location>
</feature>
<protein>
    <recommendedName>
        <fullName evidence="6">ornithine decarboxylase</fullName>
        <ecNumber evidence="6">4.1.1.17</ecNumber>
    </recommendedName>
</protein>
<reference evidence="11" key="2">
    <citation type="submission" date="2019-07" db="EMBL/GenBank/DDBJ databases">
        <authorList>
            <person name="Seetharam A."/>
            <person name="Woodhouse M."/>
            <person name="Cannon E."/>
        </authorList>
    </citation>
    <scope>NUCLEOTIDE SEQUENCE [LARGE SCALE GENOMIC DNA]</scope>
    <source>
        <strain evidence="11">cv. B73</strain>
    </source>
</reference>
<dbReference type="PANTHER" id="PTHR11482:SF59">
    <property type="entry name" value="ORNITHINE DECARBOXYLASE"/>
    <property type="match status" value="1"/>
</dbReference>
<comment type="similarity">
    <text evidence="2">Belongs to the Orn/Lys/Arg decarboxylase class-II family.</text>
</comment>
<proteinExistence type="evidence at protein level"/>
<organism evidence="11 12">
    <name type="scientific">Zea mays</name>
    <name type="common">Maize</name>
    <dbReference type="NCBI Taxonomy" id="4577"/>
    <lineage>
        <taxon>Eukaryota</taxon>
        <taxon>Viridiplantae</taxon>
        <taxon>Streptophyta</taxon>
        <taxon>Embryophyta</taxon>
        <taxon>Tracheophyta</taxon>
        <taxon>Spermatophyta</taxon>
        <taxon>Magnoliopsida</taxon>
        <taxon>Liliopsida</taxon>
        <taxon>Poales</taxon>
        <taxon>Poaceae</taxon>
        <taxon>PACMAD clade</taxon>
        <taxon>Panicoideae</taxon>
        <taxon>Andropogonodae</taxon>
        <taxon>Andropogoneae</taxon>
        <taxon>Tripsacinae</taxon>
        <taxon>Zea</taxon>
    </lineage>
</organism>
<dbReference type="UniPathway" id="UPA00535">
    <property type="reaction ID" value="UER00288"/>
</dbReference>
<evidence type="ECO:0000313" key="12">
    <source>
        <dbReference type="Proteomes" id="UP000007305"/>
    </source>
</evidence>
<evidence type="ECO:0000256" key="8">
    <source>
        <dbReference type="ARBA" id="ARBA00049127"/>
    </source>
</evidence>
<dbReference type="EC" id="4.1.1.17" evidence="6"/>
<dbReference type="KEGG" id="zma:103648076"/>
<keyword evidence="3 9" id="KW-0663">Pyridoxal phosphate</keyword>
<evidence type="ECO:0000313" key="11">
    <source>
        <dbReference type="EnsemblPlants" id="Zm00001eb114090_P001"/>
    </source>
</evidence>
<dbReference type="PRINTS" id="PR01179">
    <property type="entry name" value="ODADCRBXLASE"/>
</dbReference>
<dbReference type="GO" id="GO:0005737">
    <property type="term" value="C:cytoplasm"/>
    <property type="evidence" value="ECO:0000318"/>
    <property type="project" value="GO_Central"/>
</dbReference>
<dbReference type="InterPro" id="IPR022653">
    <property type="entry name" value="De-COase2_pyr-phos_BS"/>
</dbReference>
<dbReference type="InterPro" id="IPR029066">
    <property type="entry name" value="PLP-binding_barrel"/>
</dbReference>
<evidence type="ECO:0000256" key="2">
    <source>
        <dbReference type="ARBA" id="ARBA00008872"/>
    </source>
</evidence>
<dbReference type="PRINTS" id="PR01182">
    <property type="entry name" value="ORNDCRBXLASE"/>
</dbReference>
<dbReference type="GO" id="GO:0004586">
    <property type="term" value="F:ornithine decarboxylase activity"/>
    <property type="evidence" value="ECO:0000318"/>
    <property type="project" value="GO_Central"/>
</dbReference>
<evidence type="ECO:0000256" key="9">
    <source>
        <dbReference type="PIRSR" id="PIRSR600183-50"/>
    </source>
</evidence>
<comment type="catalytic activity">
    <reaction evidence="8">
        <text>L-ornithine + H(+) = putrescine + CO2</text>
        <dbReference type="Rhea" id="RHEA:22964"/>
        <dbReference type="ChEBI" id="CHEBI:15378"/>
        <dbReference type="ChEBI" id="CHEBI:16526"/>
        <dbReference type="ChEBI" id="CHEBI:46911"/>
        <dbReference type="ChEBI" id="CHEBI:326268"/>
        <dbReference type="EC" id="4.1.1.17"/>
    </reaction>
</comment>
<dbReference type="InParanoid" id="A0A804MV97"/>
<dbReference type="InterPro" id="IPR000183">
    <property type="entry name" value="Orn/DAP/Arg_de-COase"/>
</dbReference>
<evidence type="ECO:0000256" key="3">
    <source>
        <dbReference type="ARBA" id="ARBA00022898"/>
    </source>
</evidence>
<dbReference type="GeneID" id="103648076"/>
<dbReference type="PROSITE" id="PS00878">
    <property type="entry name" value="ODR_DC_2_1"/>
    <property type="match status" value="1"/>
</dbReference>
<dbReference type="EnsemblPlants" id="Zm00001eb114090_T001">
    <property type="protein sequence ID" value="Zm00001eb114090_P001"/>
    <property type="gene ID" value="Zm00001eb114090"/>
</dbReference>
<dbReference type="SUPFAM" id="SSF50621">
    <property type="entry name" value="Alanine racemase C-terminal domain-like"/>
    <property type="match status" value="1"/>
</dbReference>
<dbReference type="GO" id="GO:0033387">
    <property type="term" value="P:putrescine biosynthetic process from arginine, via ornithine"/>
    <property type="evidence" value="ECO:0000318"/>
    <property type="project" value="GO_Central"/>
</dbReference>
<keyword evidence="4" id="KW-0456">Lyase</keyword>
<dbReference type="CDD" id="cd00622">
    <property type="entry name" value="PLPDE_III_ODC"/>
    <property type="match status" value="1"/>
</dbReference>
<evidence type="ECO:0000259" key="10">
    <source>
        <dbReference type="Pfam" id="PF02784"/>
    </source>
</evidence>